<evidence type="ECO:0000256" key="2">
    <source>
        <dbReference type="PROSITE-ProRule" id="PRU01091"/>
    </source>
</evidence>
<keyword evidence="3" id="KW-0812">Transmembrane</keyword>
<protein>
    <submittedName>
        <fullName evidence="5">Response regulator transcription factor</fullName>
    </submittedName>
</protein>
<dbReference type="SMART" id="SM00862">
    <property type="entry name" value="Trans_reg_C"/>
    <property type="match status" value="1"/>
</dbReference>
<dbReference type="GO" id="GO:0003677">
    <property type="term" value="F:DNA binding"/>
    <property type="evidence" value="ECO:0007669"/>
    <property type="project" value="UniProtKB-UniRule"/>
</dbReference>
<evidence type="ECO:0000313" key="6">
    <source>
        <dbReference type="Proteomes" id="UP000321721"/>
    </source>
</evidence>
<dbReference type="PROSITE" id="PS51755">
    <property type="entry name" value="OMPR_PHOB"/>
    <property type="match status" value="1"/>
</dbReference>
<dbReference type="InterPro" id="IPR001867">
    <property type="entry name" value="OmpR/PhoB-type_DNA-bd"/>
</dbReference>
<dbReference type="Gene3D" id="1.10.10.10">
    <property type="entry name" value="Winged helix-like DNA-binding domain superfamily/Winged helix DNA-binding domain"/>
    <property type="match status" value="1"/>
</dbReference>
<dbReference type="InterPro" id="IPR016032">
    <property type="entry name" value="Sig_transdc_resp-reg_C-effctor"/>
</dbReference>
<proteinExistence type="predicted"/>
<evidence type="ECO:0000256" key="1">
    <source>
        <dbReference type="ARBA" id="ARBA00023125"/>
    </source>
</evidence>
<keyword evidence="1 2" id="KW-0238">DNA-binding</keyword>
<evidence type="ECO:0000259" key="4">
    <source>
        <dbReference type="PROSITE" id="PS51755"/>
    </source>
</evidence>
<feature type="domain" description="OmpR/PhoB-type" evidence="4">
    <location>
        <begin position="162"/>
        <end position="259"/>
    </location>
</feature>
<dbReference type="InterPro" id="IPR036388">
    <property type="entry name" value="WH-like_DNA-bd_sf"/>
</dbReference>
<reference evidence="5 6" key="1">
    <citation type="submission" date="2019-08" db="EMBL/GenBank/DDBJ databases">
        <title>Genome of Vicingus serpentipes NCIMB 15042.</title>
        <authorList>
            <person name="Bowman J.P."/>
        </authorList>
    </citation>
    <scope>NUCLEOTIDE SEQUENCE [LARGE SCALE GENOMIC DNA]</scope>
    <source>
        <strain evidence="5 6">NCIMB 15042</strain>
    </source>
</reference>
<dbReference type="Proteomes" id="UP000321721">
    <property type="component" value="Unassembled WGS sequence"/>
</dbReference>
<dbReference type="OrthoDB" id="7556122at2"/>
<keyword evidence="6" id="KW-1185">Reference proteome</keyword>
<name>A0A5C6S186_9FLAO</name>
<keyword evidence="3" id="KW-0472">Membrane</keyword>
<dbReference type="EMBL" id="VOOS01000001">
    <property type="protein sequence ID" value="TXB67372.1"/>
    <property type="molecule type" value="Genomic_DNA"/>
</dbReference>
<feature type="DNA-binding region" description="OmpR/PhoB-type" evidence="2">
    <location>
        <begin position="162"/>
        <end position="259"/>
    </location>
</feature>
<gene>
    <name evidence="5" type="ORF">FRY74_02495</name>
</gene>
<dbReference type="SUPFAM" id="SSF46894">
    <property type="entry name" value="C-terminal effector domain of the bipartite response regulators"/>
    <property type="match status" value="1"/>
</dbReference>
<dbReference type="GO" id="GO:0006355">
    <property type="term" value="P:regulation of DNA-templated transcription"/>
    <property type="evidence" value="ECO:0007669"/>
    <property type="project" value="InterPro"/>
</dbReference>
<sequence length="261" mass="29529">MVGHQFLLSLGDSTSRILPIKKENNRYQIQFETTFEFNPEDLVSSVDEVFKKTEISNGYILEVEACDSAGVVYSYEVSELEGKGVIPCKVRALPIGCYSFFFTLTAPKETIVSVNETTANITETPNKNNSQLTYYIIAFILIVVGGIVVYLKRNKNKEIVNPNIILLGNYQFNKRNGELLFGKDKIELTSKEADLLMLLYNEVNTTVEREIILQRVWGDEGDYIGRTLDVFISKLRKKLEADSAIKLVNIRGVGYKLVMDV</sequence>
<organism evidence="5 6">
    <name type="scientific">Vicingus serpentipes</name>
    <dbReference type="NCBI Taxonomy" id="1926625"/>
    <lineage>
        <taxon>Bacteria</taxon>
        <taxon>Pseudomonadati</taxon>
        <taxon>Bacteroidota</taxon>
        <taxon>Flavobacteriia</taxon>
        <taxon>Flavobacteriales</taxon>
        <taxon>Vicingaceae</taxon>
        <taxon>Vicingus</taxon>
    </lineage>
</organism>
<evidence type="ECO:0000256" key="3">
    <source>
        <dbReference type="SAM" id="Phobius"/>
    </source>
</evidence>
<dbReference type="Pfam" id="PF00486">
    <property type="entry name" value="Trans_reg_C"/>
    <property type="match status" value="1"/>
</dbReference>
<keyword evidence="3" id="KW-1133">Transmembrane helix</keyword>
<evidence type="ECO:0000313" key="5">
    <source>
        <dbReference type="EMBL" id="TXB67372.1"/>
    </source>
</evidence>
<dbReference type="CDD" id="cd00383">
    <property type="entry name" value="trans_reg_C"/>
    <property type="match status" value="1"/>
</dbReference>
<comment type="caution">
    <text evidence="5">The sequence shown here is derived from an EMBL/GenBank/DDBJ whole genome shotgun (WGS) entry which is preliminary data.</text>
</comment>
<dbReference type="GO" id="GO:0000160">
    <property type="term" value="P:phosphorelay signal transduction system"/>
    <property type="evidence" value="ECO:0007669"/>
    <property type="project" value="InterPro"/>
</dbReference>
<feature type="transmembrane region" description="Helical" evidence="3">
    <location>
        <begin position="132"/>
        <end position="151"/>
    </location>
</feature>
<accession>A0A5C6S186</accession>
<dbReference type="AlphaFoldDB" id="A0A5C6S186"/>